<dbReference type="InterPro" id="IPR044644">
    <property type="entry name" value="DinF-like"/>
</dbReference>
<feature type="transmembrane region" description="Helical" evidence="6">
    <location>
        <begin position="138"/>
        <end position="158"/>
    </location>
</feature>
<dbReference type="Pfam" id="PF01554">
    <property type="entry name" value="MatE"/>
    <property type="match status" value="2"/>
</dbReference>
<evidence type="ECO:0000313" key="7">
    <source>
        <dbReference type="EMBL" id="MBO0334342.1"/>
    </source>
</evidence>
<keyword evidence="4 6" id="KW-1133">Transmembrane helix</keyword>
<evidence type="ECO:0000256" key="1">
    <source>
        <dbReference type="ARBA" id="ARBA00004141"/>
    </source>
</evidence>
<reference evidence="7 8" key="1">
    <citation type="submission" date="2021-03" db="EMBL/GenBank/DDBJ databases">
        <title>Sneathiella sp. CAU 1612 isolated from Kang Won-do.</title>
        <authorList>
            <person name="Kim W."/>
        </authorList>
    </citation>
    <scope>NUCLEOTIDE SEQUENCE [LARGE SCALE GENOMIC DNA]</scope>
    <source>
        <strain evidence="7 8">CAU 1612</strain>
    </source>
</reference>
<feature type="transmembrane region" description="Helical" evidence="6">
    <location>
        <begin position="195"/>
        <end position="214"/>
    </location>
</feature>
<comment type="caution">
    <text evidence="7">The sequence shown here is derived from an EMBL/GenBank/DDBJ whole genome shotgun (WGS) entry which is preliminary data.</text>
</comment>
<feature type="transmembrane region" description="Helical" evidence="6">
    <location>
        <begin position="314"/>
        <end position="337"/>
    </location>
</feature>
<comment type="similarity">
    <text evidence="2">Belongs to the multi antimicrobial extrusion (MATE) (TC 2.A.66.1) family.</text>
</comment>
<keyword evidence="3 6" id="KW-0812">Transmembrane</keyword>
<dbReference type="PANTHER" id="PTHR42893">
    <property type="entry name" value="PROTEIN DETOXIFICATION 44, CHLOROPLASTIC-RELATED"/>
    <property type="match status" value="1"/>
</dbReference>
<feature type="transmembrane region" description="Helical" evidence="6">
    <location>
        <begin position="92"/>
        <end position="118"/>
    </location>
</feature>
<dbReference type="EMBL" id="JAFLNC010000004">
    <property type="protein sequence ID" value="MBO0334342.1"/>
    <property type="molecule type" value="Genomic_DNA"/>
</dbReference>
<comment type="subcellular location">
    <subcellularLocation>
        <location evidence="1">Membrane</location>
        <topology evidence="1">Multi-pass membrane protein</topology>
    </subcellularLocation>
</comment>
<dbReference type="PANTHER" id="PTHR42893:SF46">
    <property type="entry name" value="PROTEIN DETOXIFICATION 44, CHLOROPLASTIC"/>
    <property type="match status" value="1"/>
</dbReference>
<feature type="transmembrane region" description="Helical" evidence="6">
    <location>
        <begin position="48"/>
        <end position="71"/>
    </location>
</feature>
<evidence type="ECO:0000256" key="4">
    <source>
        <dbReference type="ARBA" id="ARBA00022989"/>
    </source>
</evidence>
<dbReference type="RefSeq" id="WP_207046059.1">
    <property type="nucleotide sequence ID" value="NZ_JAFLNC010000004.1"/>
</dbReference>
<dbReference type="Proteomes" id="UP000664761">
    <property type="component" value="Unassembled WGS sequence"/>
</dbReference>
<keyword evidence="8" id="KW-1185">Reference proteome</keyword>
<accession>A0ABS3F735</accession>
<protein>
    <submittedName>
        <fullName evidence="7">MATE family efflux transporter</fullName>
    </submittedName>
</protein>
<evidence type="ECO:0000256" key="6">
    <source>
        <dbReference type="SAM" id="Phobius"/>
    </source>
</evidence>
<sequence>MTASAFFSLPSHRETWRLAWPIIISNSSVPLLGAVDTAVVGHLPEPHYIGAVAIGALIFSFLYWGFGFLRMGTTGFVAQASGEGDATEVRSVLARALIISAVIAAGVLIIQPVVLWLALLMIDGSSLVEGGAADYFYVRIWGAPAVLANYALMGFFIGIRNTKAALTVQIFMNGLNIILDLIFVIGFGWDVIGVAAATAISETLALILGLFLVRRELLRLGGVWQRSAILSLAKMTRLLAVNFDIFIRTILLIFAFAYFTAQAAKEGDVTLAAVAVLMNFIHFMAFGLDGFAFAAEGMIGTAIGAKRPDKLREIVYVTGFWALIVACLYALVYLIFGPAIIDLLTGIDEVRARATEFLPWLIFMPLVAIWSYQIDGIFIGAVQSKEMRNGMIISFIAYMAAMHIFGELWGTQGLWGALVVFFVVRAVTLAVVYPRVERRARA</sequence>
<proteinExistence type="inferred from homology"/>
<keyword evidence="5 6" id="KW-0472">Membrane</keyword>
<dbReference type="NCBIfam" id="TIGR00797">
    <property type="entry name" value="matE"/>
    <property type="match status" value="1"/>
</dbReference>
<evidence type="ECO:0000256" key="5">
    <source>
        <dbReference type="ARBA" id="ARBA00023136"/>
    </source>
</evidence>
<evidence type="ECO:0000256" key="2">
    <source>
        <dbReference type="ARBA" id="ARBA00010199"/>
    </source>
</evidence>
<feature type="transmembrane region" description="Helical" evidence="6">
    <location>
        <begin position="415"/>
        <end position="433"/>
    </location>
</feature>
<evidence type="ECO:0000313" key="8">
    <source>
        <dbReference type="Proteomes" id="UP000664761"/>
    </source>
</evidence>
<feature type="transmembrane region" description="Helical" evidence="6">
    <location>
        <begin position="170"/>
        <end position="189"/>
    </location>
</feature>
<feature type="transmembrane region" description="Helical" evidence="6">
    <location>
        <begin position="391"/>
        <end position="409"/>
    </location>
</feature>
<feature type="transmembrane region" description="Helical" evidence="6">
    <location>
        <begin position="271"/>
        <end position="293"/>
    </location>
</feature>
<evidence type="ECO:0000256" key="3">
    <source>
        <dbReference type="ARBA" id="ARBA00022692"/>
    </source>
</evidence>
<feature type="transmembrane region" description="Helical" evidence="6">
    <location>
        <begin position="235"/>
        <end position="259"/>
    </location>
</feature>
<organism evidence="7 8">
    <name type="scientific">Sneathiella sedimenti</name>
    <dbReference type="NCBI Taxonomy" id="2816034"/>
    <lineage>
        <taxon>Bacteria</taxon>
        <taxon>Pseudomonadati</taxon>
        <taxon>Pseudomonadota</taxon>
        <taxon>Alphaproteobacteria</taxon>
        <taxon>Sneathiellales</taxon>
        <taxon>Sneathiellaceae</taxon>
        <taxon>Sneathiella</taxon>
    </lineage>
</organism>
<feature type="transmembrane region" description="Helical" evidence="6">
    <location>
        <begin position="357"/>
        <end position="379"/>
    </location>
</feature>
<name>A0ABS3F735_9PROT</name>
<dbReference type="InterPro" id="IPR002528">
    <property type="entry name" value="MATE_fam"/>
</dbReference>
<dbReference type="CDD" id="cd13136">
    <property type="entry name" value="MATE_DinF_like"/>
    <property type="match status" value="1"/>
</dbReference>
<gene>
    <name evidence="7" type="ORF">J0X12_11995</name>
</gene>